<protein>
    <submittedName>
        <fullName evidence="1">Uncharacterized protein</fullName>
    </submittedName>
</protein>
<gene>
    <name evidence="1" type="ORF">TRIADDRAFT_59792</name>
</gene>
<evidence type="ECO:0000313" key="1">
    <source>
        <dbReference type="EMBL" id="EDV21752.1"/>
    </source>
</evidence>
<dbReference type="RefSeq" id="XP_002115900.1">
    <property type="nucleotide sequence ID" value="XM_002115864.1"/>
</dbReference>
<evidence type="ECO:0000313" key="2">
    <source>
        <dbReference type="Proteomes" id="UP000009022"/>
    </source>
</evidence>
<dbReference type="PhylomeDB" id="B3S6G0"/>
<dbReference type="SUPFAM" id="SSF52047">
    <property type="entry name" value="RNI-like"/>
    <property type="match status" value="1"/>
</dbReference>
<dbReference type="InParanoid" id="B3S6G0"/>
<accession>B3S6G0</accession>
<dbReference type="InterPro" id="IPR006553">
    <property type="entry name" value="Leu-rich_rpt_Cys-con_subtyp"/>
</dbReference>
<sequence length="206" mass="23170">MFAYPKLITLSASRSHTATKHLTGKLQSAISHRLFYSWLNYVFNRVDENRIKDVGPDRVAAEWVLRCGGSVKFANKKWLSDYNSLSDGPRASFMLEHIDLNETTITDEGLRHVTFLKYLKSINLCTCHNVTDIGMHHISSLQESLIKLNLNGCSSVTNAGLLSLRELKLLEELDIRNMMSVKDEELVIAELKANLSVCEILSGDVS</sequence>
<dbReference type="EMBL" id="DS985252">
    <property type="protein sequence ID" value="EDV21752.1"/>
    <property type="molecule type" value="Genomic_DNA"/>
</dbReference>
<dbReference type="CTD" id="6757113"/>
<dbReference type="PANTHER" id="PTHR13318">
    <property type="entry name" value="PARTNER OF PAIRED, ISOFORM B-RELATED"/>
    <property type="match status" value="1"/>
</dbReference>
<dbReference type="InterPro" id="IPR032675">
    <property type="entry name" value="LRR_dom_sf"/>
</dbReference>
<dbReference type="HOGENOM" id="CLU_100746_0_0_1"/>
<name>B3S6G0_TRIAD</name>
<reference evidence="1 2" key="1">
    <citation type="journal article" date="2008" name="Nature">
        <title>The Trichoplax genome and the nature of placozoans.</title>
        <authorList>
            <person name="Srivastava M."/>
            <person name="Begovic E."/>
            <person name="Chapman J."/>
            <person name="Putnam N.H."/>
            <person name="Hellsten U."/>
            <person name="Kawashima T."/>
            <person name="Kuo A."/>
            <person name="Mitros T."/>
            <person name="Salamov A."/>
            <person name="Carpenter M.L."/>
            <person name="Signorovitch A.Y."/>
            <person name="Moreno M.A."/>
            <person name="Kamm K."/>
            <person name="Grimwood J."/>
            <person name="Schmutz J."/>
            <person name="Shapiro H."/>
            <person name="Grigoriev I.V."/>
            <person name="Buss L.W."/>
            <person name="Schierwater B."/>
            <person name="Dellaporta S.L."/>
            <person name="Rokhsar D.S."/>
        </authorList>
    </citation>
    <scope>NUCLEOTIDE SEQUENCE [LARGE SCALE GENOMIC DNA]</scope>
    <source>
        <strain evidence="1 2">Grell-BS-1999</strain>
    </source>
</reference>
<dbReference type="Proteomes" id="UP000009022">
    <property type="component" value="Unassembled WGS sequence"/>
</dbReference>
<dbReference type="Gene3D" id="3.80.10.10">
    <property type="entry name" value="Ribonuclease Inhibitor"/>
    <property type="match status" value="1"/>
</dbReference>
<dbReference type="GeneID" id="6757113"/>
<dbReference type="eggNOG" id="KOG3864">
    <property type="taxonomic scope" value="Eukaryota"/>
</dbReference>
<proteinExistence type="predicted"/>
<organism evidence="1 2">
    <name type="scientific">Trichoplax adhaerens</name>
    <name type="common">Trichoplax reptans</name>
    <dbReference type="NCBI Taxonomy" id="10228"/>
    <lineage>
        <taxon>Eukaryota</taxon>
        <taxon>Metazoa</taxon>
        <taxon>Placozoa</taxon>
        <taxon>Uniplacotomia</taxon>
        <taxon>Trichoplacea</taxon>
        <taxon>Trichoplacidae</taxon>
        <taxon>Trichoplax</taxon>
    </lineage>
</organism>
<dbReference type="FunCoup" id="B3S6G0">
    <property type="interactions" value="749"/>
</dbReference>
<dbReference type="OrthoDB" id="5859291at2759"/>
<dbReference type="AlphaFoldDB" id="B3S6G0"/>
<dbReference type="STRING" id="10228.B3S6G0"/>
<dbReference type="KEGG" id="tad:TRIADDRAFT_59792"/>
<dbReference type="OMA" id="IFDMLYV"/>
<keyword evidence="2" id="KW-1185">Reference proteome</keyword>
<dbReference type="SMART" id="SM00367">
    <property type="entry name" value="LRR_CC"/>
    <property type="match status" value="2"/>
</dbReference>